<dbReference type="Gene3D" id="3.40.366.10">
    <property type="entry name" value="Malonyl-Coenzyme A Acyl Carrier Protein, domain 2"/>
    <property type="match status" value="3"/>
</dbReference>
<dbReference type="CDD" id="cd03447">
    <property type="entry name" value="FAS_MaoC"/>
    <property type="match status" value="1"/>
</dbReference>
<organism evidence="19 20">
    <name type="scientific">Hirsutella rhossiliensis</name>
    <dbReference type="NCBI Taxonomy" id="111463"/>
    <lineage>
        <taxon>Eukaryota</taxon>
        <taxon>Fungi</taxon>
        <taxon>Dikarya</taxon>
        <taxon>Ascomycota</taxon>
        <taxon>Pezizomycotina</taxon>
        <taxon>Sordariomycetes</taxon>
        <taxon>Hypocreomycetidae</taxon>
        <taxon>Hypocreales</taxon>
        <taxon>Ophiocordycipitaceae</taxon>
        <taxon>Hirsutella</taxon>
    </lineage>
</organism>
<evidence type="ECO:0000256" key="1">
    <source>
        <dbReference type="ARBA" id="ARBA00001055"/>
    </source>
</evidence>
<dbReference type="InterPro" id="IPR013565">
    <property type="entry name" value="Fas1/AflB-like_central"/>
</dbReference>
<dbReference type="InterPro" id="IPR002539">
    <property type="entry name" value="MaoC-like_dom"/>
</dbReference>
<evidence type="ECO:0000256" key="17">
    <source>
        <dbReference type="SAM" id="MobiDB-lite"/>
    </source>
</evidence>
<evidence type="ECO:0000256" key="8">
    <source>
        <dbReference type="ARBA" id="ARBA00023239"/>
    </source>
</evidence>
<dbReference type="Gene3D" id="3.30.1120.100">
    <property type="match status" value="1"/>
</dbReference>
<feature type="domain" description="Malonyl-CoA:ACP transacylase (MAT)" evidence="18">
    <location>
        <begin position="1586"/>
        <end position="1958"/>
    </location>
</feature>
<evidence type="ECO:0000256" key="3">
    <source>
        <dbReference type="ARBA" id="ARBA00022679"/>
    </source>
</evidence>
<dbReference type="Pfam" id="PF22235">
    <property type="entry name" value="FAS1_thioest_ins"/>
    <property type="match status" value="1"/>
</dbReference>
<dbReference type="Pfam" id="PF13452">
    <property type="entry name" value="FAS1_DH_region"/>
    <property type="match status" value="1"/>
</dbReference>
<reference evidence="19" key="1">
    <citation type="submission" date="2021-09" db="EMBL/GenBank/DDBJ databases">
        <title>A high-quality genome of the endoparasitic fungus Hirsutella rhossiliensis with a comparison of Hirsutella genomes reveals transposable elements contributing to genome size variation.</title>
        <authorList>
            <person name="Lin R."/>
            <person name="Jiao Y."/>
            <person name="Sun X."/>
            <person name="Ling J."/>
            <person name="Xie B."/>
            <person name="Cheng X."/>
        </authorList>
    </citation>
    <scope>NUCLEOTIDE SEQUENCE</scope>
    <source>
        <strain evidence="19">HR02</strain>
    </source>
</reference>
<keyword evidence="5 15" id="KW-0521">NADP</keyword>
<evidence type="ECO:0000313" key="19">
    <source>
        <dbReference type="EMBL" id="KAH0963793.1"/>
    </source>
</evidence>
<dbReference type="GO" id="GO:0016297">
    <property type="term" value="F:fatty acyl-[ACP] hydrolase activity"/>
    <property type="evidence" value="ECO:0007669"/>
    <property type="project" value="UniProtKB-EC"/>
</dbReference>
<dbReference type="Gene3D" id="1.20.930.70">
    <property type="match status" value="1"/>
</dbReference>
<keyword evidence="6 15" id="KW-0560">Oxidoreductase</keyword>
<dbReference type="GO" id="GO:0005835">
    <property type="term" value="C:fatty acid synthase complex"/>
    <property type="evidence" value="ECO:0007669"/>
    <property type="project" value="UniProtKB-UniRule"/>
</dbReference>
<gene>
    <name evidence="19" type="ORF">HRG_04221</name>
</gene>
<dbReference type="InterPro" id="IPR016035">
    <property type="entry name" value="Acyl_Trfase/lysoPLipase"/>
</dbReference>
<evidence type="ECO:0000256" key="16">
    <source>
        <dbReference type="PIRSR" id="PIRSR005562-1"/>
    </source>
</evidence>
<dbReference type="InterPro" id="IPR039569">
    <property type="entry name" value="FAS1-like_DH_region"/>
</dbReference>
<dbReference type="PRINTS" id="PR01483">
    <property type="entry name" value="FASYNTHASE"/>
</dbReference>
<dbReference type="InterPro" id="IPR013785">
    <property type="entry name" value="Aldolase_TIM"/>
</dbReference>
<dbReference type="Gene3D" id="3.10.129.10">
    <property type="entry name" value="Hotdog Thioesterase"/>
    <property type="match status" value="1"/>
</dbReference>
<dbReference type="GO" id="GO:0004313">
    <property type="term" value="F:[acyl-carrier-protein] S-acetyltransferase activity"/>
    <property type="evidence" value="ECO:0007669"/>
    <property type="project" value="UniProtKB-EC"/>
</dbReference>
<dbReference type="Pfam" id="PF01575">
    <property type="entry name" value="MaoC_dehydratas"/>
    <property type="match status" value="1"/>
</dbReference>
<keyword evidence="9" id="KW-0511">Multifunctional enzyme</keyword>
<dbReference type="Pfam" id="PF17951">
    <property type="entry name" value="FAS_meander"/>
    <property type="match status" value="1"/>
</dbReference>
<dbReference type="EMBL" id="JAIZPD010000004">
    <property type="protein sequence ID" value="KAH0963793.1"/>
    <property type="molecule type" value="Genomic_DNA"/>
</dbReference>
<protein>
    <submittedName>
        <fullName evidence="19">Acyl transferase domain-containing protein</fullName>
    </submittedName>
</protein>
<dbReference type="InterPro" id="IPR040883">
    <property type="entry name" value="FAS_meander"/>
</dbReference>
<keyword evidence="4 15" id="KW-0378">Hydrolase</keyword>
<dbReference type="GeneID" id="68353350"/>
<evidence type="ECO:0000256" key="14">
    <source>
        <dbReference type="ARBA" id="ARBA00048835"/>
    </source>
</evidence>
<dbReference type="Pfam" id="PF00698">
    <property type="entry name" value="Acyl_transf_1"/>
    <property type="match status" value="1"/>
</dbReference>
<evidence type="ECO:0000256" key="9">
    <source>
        <dbReference type="ARBA" id="ARBA00023268"/>
    </source>
</evidence>
<evidence type="ECO:0000256" key="2">
    <source>
        <dbReference type="ARBA" id="ARBA00010009"/>
    </source>
</evidence>
<dbReference type="OrthoDB" id="5417908at2759"/>
<dbReference type="InterPro" id="IPR003965">
    <property type="entry name" value="Fatty_acid_synthase"/>
</dbReference>
<comment type="catalytic activity">
    <reaction evidence="11">
        <text>holo-[ACP] + malonyl-CoA = malonyl-[ACP] + CoA</text>
        <dbReference type="Rhea" id="RHEA:41792"/>
        <dbReference type="Rhea" id="RHEA-COMP:9623"/>
        <dbReference type="Rhea" id="RHEA-COMP:9685"/>
        <dbReference type="ChEBI" id="CHEBI:57287"/>
        <dbReference type="ChEBI" id="CHEBI:57384"/>
        <dbReference type="ChEBI" id="CHEBI:64479"/>
        <dbReference type="ChEBI" id="CHEBI:78449"/>
        <dbReference type="EC" id="2.3.1.39"/>
    </reaction>
</comment>
<keyword evidence="3 15" id="KW-0808">Transferase</keyword>
<dbReference type="RefSeq" id="XP_044721306.1">
    <property type="nucleotide sequence ID" value="XM_044862692.1"/>
</dbReference>
<comment type="catalytic activity">
    <reaction evidence="12">
        <text>(9Z)-octadecenoyl-[ACP] + H2O = (9Z)-octadecenoate + holo-[ACP] + H(+)</text>
        <dbReference type="Rhea" id="RHEA:15057"/>
        <dbReference type="Rhea" id="RHEA-COMP:9685"/>
        <dbReference type="Rhea" id="RHEA-COMP:9924"/>
        <dbReference type="ChEBI" id="CHEBI:15377"/>
        <dbReference type="ChEBI" id="CHEBI:15378"/>
        <dbReference type="ChEBI" id="CHEBI:30823"/>
        <dbReference type="ChEBI" id="CHEBI:64479"/>
        <dbReference type="ChEBI" id="CHEBI:78783"/>
        <dbReference type="EC" id="3.1.2.14"/>
    </reaction>
</comment>
<evidence type="ECO:0000256" key="6">
    <source>
        <dbReference type="ARBA" id="ARBA00023002"/>
    </source>
</evidence>
<keyword evidence="20" id="KW-1185">Reference proteome</keyword>
<accession>A0A9P8MXA8</accession>
<dbReference type="Gene3D" id="6.10.60.10">
    <property type="match status" value="1"/>
</dbReference>
<dbReference type="PANTHER" id="PTHR10982:SF21">
    <property type="entry name" value="FATTY ACID SYNTHASE SUBUNIT BETA"/>
    <property type="match status" value="1"/>
</dbReference>
<dbReference type="InterPro" id="IPR014043">
    <property type="entry name" value="Acyl_transferase_dom"/>
</dbReference>
<dbReference type="GO" id="GO:0006633">
    <property type="term" value="P:fatty acid biosynthetic process"/>
    <property type="evidence" value="ECO:0007669"/>
    <property type="project" value="InterPro"/>
</dbReference>
<comment type="catalytic activity">
    <reaction evidence="10">
        <text>acetyl-CoA + n malonyl-CoA + 2n NADPH + 4n H(+) = a long-chain-acyl-CoA + n CoA + n CO2 + 2n NADP(+).</text>
        <dbReference type="EC" id="2.3.1.86"/>
    </reaction>
</comment>
<keyword evidence="8" id="KW-0456">Lyase</keyword>
<feature type="active site" description="For acetyltransferase activity" evidence="16">
    <location>
        <position position="143"/>
    </location>
</feature>
<name>A0A9P8MXA8_9HYPO</name>
<dbReference type="GO" id="GO:0004312">
    <property type="term" value="F:fatty acid synthase activity"/>
    <property type="evidence" value="ECO:0007669"/>
    <property type="project" value="InterPro"/>
</dbReference>
<comment type="catalytic activity">
    <reaction evidence="13">
        <text>a 2,3-saturated acyl-[ACP] + NAD(+) = a (2E)-enoyl-[ACP] + NADH + H(+)</text>
        <dbReference type="Rhea" id="RHEA:10240"/>
        <dbReference type="Rhea" id="RHEA-COMP:9925"/>
        <dbReference type="Rhea" id="RHEA-COMP:9926"/>
        <dbReference type="ChEBI" id="CHEBI:15378"/>
        <dbReference type="ChEBI" id="CHEBI:57540"/>
        <dbReference type="ChEBI" id="CHEBI:57945"/>
        <dbReference type="ChEBI" id="CHEBI:78784"/>
        <dbReference type="ChEBI" id="CHEBI:78785"/>
        <dbReference type="EC" id="1.3.1.9"/>
    </reaction>
</comment>
<dbReference type="GO" id="GO:0004321">
    <property type="term" value="F:fatty-acyl-CoA synthase activity"/>
    <property type="evidence" value="ECO:0007669"/>
    <property type="project" value="UniProtKB-EC"/>
</dbReference>
<feature type="active site" description="For malonyltransferase activity" evidence="16">
    <location>
        <position position="1725"/>
    </location>
</feature>
<evidence type="ECO:0000313" key="20">
    <source>
        <dbReference type="Proteomes" id="UP000824596"/>
    </source>
</evidence>
<evidence type="ECO:0000256" key="7">
    <source>
        <dbReference type="ARBA" id="ARBA00023027"/>
    </source>
</evidence>
<dbReference type="SUPFAM" id="SSF52151">
    <property type="entry name" value="FabD/lysophospholipase-like"/>
    <property type="match status" value="2"/>
</dbReference>
<proteinExistence type="inferred from homology"/>
<dbReference type="PIRSF" id="PIRSF005562">
    <property type="entry name" value="FAS_yeast_beta"/>
    <property type="match status" value="1"/>
</dbReference>
<dbReference type="Proteomes" id="UP000824596">
    <property type="component" value="Unassembled WGS sequence"/>
</dbReference>
<dbReference type="GO" id="GO:0019171">
    <property type="term" value="F:(3R)-hydroxyacyl-[acyl-carrier-protein] dehydratase activity"/>
    <property type="evidence" value="ECO:0007669"/>
    <property type="project" value="UniProtKB-EC"/>
</dbReference>
<sequence length="1959" mass="215522">MYAGASRPSTKSETASLAEQTAKAYAVFGGQGNTTDYFGELRTLFRTYTRFVEPLFITAEQALHNLLADTSATRRRQFHQGLAILTWLRRPETTPELSYLLSAPVSFPLIGLIQFSNYAVVCRCREKSPGEAAHQLLGMAGHSQGIVVAAALATVTTWKSFDTALVKALTVLFHVGSAAQEATPHVSVPPVISKEAMCNGEGYPSSMLNVVGCRLDMLKEYMNEVNKNLQMHQRVFIGLINGQTNYVVSGPVLSLCALASMLRRVKAASDADQSNIAFSSRKPEFSQRFLPVEAPFHTAHLKDAATRALGELCTLHLAASELMLPVYHSRHGGDLRSSGARDVVPALVRMILCELDDWTLSTAFGDATHVLDFGPGGLSGVGPLLYRNKEGSGVRVILAGLEEGGSVEFGYRAEAFASKATFDETWAQKYSPSLVQSTMGTIKMDNRMAQLLGFPPVMVAGMTPTTAAWEFVSVIMNSGYHVELAAGGLHSVEQLTSAITSLVQATPVGRGVCVNVIYANPRQVRWQIPLLQRLRSQGVPIDGLTFGAGVPSIDVAKEYMELGFRYLSFKPGSSYPILMQWTGGRGGGHHSYEDFHEPILKLYGRIRRCPNIVLLAGSGFGGAKDSYPYLSGTWSAPFGRPRMPFDGILLGSRVMVAKEAKTSRGCKEAIVTALGVQDESSWEQSYTRPVGGIVTVKSEMGEPIHKVATRGVLLWKEMDDKIFSLVDKSKRREKLRELKPYIIQRLNDDFQKVWFGRDDLGNVVDLDDMTYAEVLRRLVQLLYVPKESRWIDSSYIQLAADFVRRMYSRLLRTIPPLEANFGLHNPLLAVPEILSRCPKAEKQVISYSDGRYFLLLCKRQGQKPPTFLPDMDDDFEYWFKKDSLWQSEDLAAVVGEDAGRTCILQGPVAAKYSTRVDEPVGEILDSINRAHVAAVLKDRYGDDASQVPPELSSSTGPWNASLTPSHCLVHKQGKRAHFHIASSIESGHCPDTDQWLRALAGRPGTWLYALLTAKHVSQGFRLVANPVRRALSPALGMHVEVTEANDPEDLAMAVFHPETESTASCLSRYSMLIRKKRDILVTFYCNETAEQVTLPLTFKFTYHPDMPLHPIHEIMEGRKDRLRTFYYRLWFGPERDPRPCSPQRIRNDERRPLRPCDGSVTSLEPKPSIPSVAGDALESHRKDSTSCPDFHLNTASPGDWKFRGRGLTISSSAIEAFRNGIEPAHNAMSSWADRNTAPLDFAIVVAWEAMMKAILPSAIDGDLLNLVHLSNKFRVLNDGAPLCDGDDTDTTAHVVAIRNEAPGRVVEVGAIVERRGTPVVELVSEFLFRGSYTDFGVCFEKKTEPKMCISLDSPAKIAVLASKEWIRFVEPKMDLLGLTIIFELKSLNRLGPDSGYRSVQTIGQVYSEHAVTKSRHVVATVNCQCGKTANNPVMDYLKRHASPVDVLHGLNHPQPLGERGWLRLTMPATNDAYARASRDLNPIHTSRPLAKYADLPGTITHGMFTSAAVRQLVEKAAGASEKVRMRSYRASFVDMVLPGDVLEVSVSHVAMKNGLRVLSFEAVNASTGDKVLVGEAEVDQLLSAYVFTGQGSQTPGMGMDLCATCHVARGVWDAADKFYSETYGFRISDIVKHNPKQLTIYFGGRRGRKVRQNYMDMTVECHGQSQPLFKSITPTTAKHTFQHSAGLLFSTEFAQPALSVLGHAQFLHLKAKGLVDPSALFAGHSLGEYTALSTIGSIMPFEKVLSVVFYRGLTMQSAVARDAHGRSNFSLMAVDPGRVSRSMATESLQALVAAVAATTGGLLEVVNYNVAGQQYVVAGTLASLDCLTHVANHMASHPADFEANYAANIQNLVAACAAQATKKPLPIRLERGIATIPLEGIDVPFHSSFLLSMMPAFRRVLQRYITPEAIDARRLVDKYVSNVTGKTFDISYGAVQEAYERTGSEVLRDLLKELEESHG</sequence>
<comment type="catalytic activity">
    <reaction evidence="14">
        <text>holo-[ACP] + acetyl-CoA = acetyl-[ACP] + CoA</text>
        <dbReference type="Rhea" id="RHEA:41788"/>
        <dbReference type="Rhea" id="RHEA-COMP:9621"/>
        <dbReference type="Rhea" id="RHEA-COMP:9685"/>
        <dbReference type="ChEBI" id="CHEBI:57287"/>
        <dbReference type="ChEBI" id="CHEBI:57288"/>
        <dbReference type="ChEBI" id="CHEBI:64479"/>
        <dbReference type="ChEBI" id="CHEBI:78446"/>
        <dbReference type="EC" id="2.3.1.38"/>
    </reaction>
</comment>
<dbReference type="FunFam" id="3.40.366.10:FF:000006">
    <property type="entry name" value="Fatty acid synthase beta subunit dehydratase"/>
    <property type="match status" value="1"/>
</dbReference>
<evidence type="ECO:0000256" key="5">
    <source>
        <dbReference type="ARBA" id="ARBA00022857"/>
    </source>
</evidence>
<dbReference type="SUPFAM" id="SSF54637">
    <property type="entry name" value="Thioesterase/thiol ester dehydrase-isomerase"/>
    <property type="match status" value="2"/>
</dbReference>
<evidence type="ECO:0000256" key="15">
    <source>
        <dbReference type="PIRNR" id="PIRNR005562"/>
    </source>
</evidence>
<dbReference type="Pfam" id="PF08354">
    <property type="entry name" value="Fas1-AflB-like_hel"/>
    <property type="match status" value="1"/>
</dbReference>
<evidence type="ECO:0000256" key="4">
    <source>
        <dbReference type="ARBA" id="ARBA00022801"/>
    </source>
</evidence>
<evidence type="ECO:0000256" key="12">
    <source>
        <dbReference type="ARBA" id="ARBA00048536"/>
    </source>
</evidence>
<feature type="region of interest" description="Disordered" evidence="17">
    <location>
        <begin position="1138"/>
        <end position="1169"/>
    </location>
</feature>
<dbReference type="Pfam" id="PF16073">
    <property type="entry name" value="SAT"/>
    <property type="match status" value="1"/>
</dbReference>
<comment type="catalytic activity">
    <reaction evidence="1">
        <text>a (3R)-hydroxyacyl-[ACP] = a (2E)-enoyl-[ACP] + H2O</text>
        <dbReference type="Rhea" id="RHEA:13097"/>
        <dbReference type="Rhea" id="RHEA-COMP:9925"/>
        <dbReference type="Rhea" id="RHEA-COMP:9945"/>
        <dbReference type="ChEBI" id="CHEBI:15377"/>
        <dbReference type="ChEBI" id="CHEBI:78784"/>
        <dbReference type="ChEBI" id="CHEBI:78827"/>
        <dbReference type="EC" id="4.2.1.59"/>
    </reaction>
</comment>
<dbReference type="Gene3D" id="3.20.20.70">
    <property type="entry name" value="Aldolase class I"/>
    <property type="match status" value="1"/>
</dbReference>
<dbReference type="FunFam" id="3.30.70.3330:FF:000001">
    <property type="entry name" value="Fatty acid synthase subunit beta dehydratase"/>
    <property type="match status" value="1"/>
</dbReference>
<dbReference type="GO" id="GO:0004318">
    <property type="term" value="F:enoyl-[acyl-carrier-protein] reductase (NADH) activity"/>
    <property type="evidence" value="ECO:0007669"/>
    <property type="project" value="UniProtKB-UniRule"/>
</dbReference>
<dbReference type="InterPro" id="IPR016452">
    <property type="entry name" value="Fas1/AflB-like"/>
</dbReference>
<dbReference type="Gene3D" id="3.30.70.3330">
    <property type="match status" value="1"/>
</dbReference>
<dbReference type="PANTHER" id="PTHR10982">
    <property type="entry name" value="MALONYL COA-ACYL CARRIER PROTEIN TRANSACYLASE"/>
    <property type="match status" value="1"/>
</dbReference>
<comment type="similarity">
    <text evidence="2 15">Belongs to the fungal fatty acid synthetase subunit beta family.</text>
</comment>
<dbReference type="InterPro" id="IPR032088">
    <property type="entry name" value="SAT"/>
</dbReference>
<dbReference type="InterPro" id="IPR050830">
    <property type="entry name" value="Fungal_FAS"/>
</dbReference>
<evidence type="ECO:0000256" key="10">
    <source>
        <dbReference type="ARBA" id="ARBA00048237"/>
    </source>
</evidence>
<comment type="caution">
    <text evidence="19">The sequence shown here is derived from an EMBL/GenBank/DDBJ whole genome shotgun (WGS) entry which is preliminary data.</text>
</comment>
<dbReference type="SMART" id="SM00827">
    <property type="entry name" value="PKS_AT"/>
    <property type="match status" value="1"/>
</dbReference>
<keyword evidence="7 15" id="KW-0520">NAD</keyword>
<evidence type="ECO:0000256" key="13">
    <source>
        <dbReference type="ARBA" id="ARBA00048572"/>
    </source>
</evidence>
<dbReference type="Gene3D" id="6.20.240.10">
    <property type="match status" value="1"/>
</dbReference>
<evidence type="ECO:0000259" key="18">
    <source>
        <dbReference type="SMART" id="SM00827"/>
    </source>
</evidence>
<dbReference type="InterPro" id="IPR029069">
    <property type="entry name" value="HotDog_dom_sf"/>
</dbReference>
<dbReference type="InterPro" id="IPR001227">
    <property type="entry name" value="Ac_transferase_dom_sf"/>
</dbReference>
<dbReference type="GO" id="GO:0004314">
    <property type="term" value="F:[acyl-carrier-protein] S-malonyltransferase activity"/>
    <property type="evidence" value="ECO:0007669"/>
    <property type="project" value="UniProtKB-EC"/>
</dbReference>
<feature type="compositionally biased region" description="Basic and acidic residues" evidence="17">
    <location>
        <begin position="1145"/>
        <end position="1154"/>
    </location>
</feature>
<evidence type="ECO:0000256" key="11">
    <source>
        <dbReference type="ARBA" id="ARBA00048462"/>
    </source>
</evidence>